<keyword evidence="3" id="KW-1185">Reference proteome</keyword>
<proteinExistence type="predicted"/>
<sequence length="111" mass="12040">MHIESASAKNVFRCRRTSRMLNLKREANDRFAEVASSALRTLVGKDKPNFSGTEYDSLKQAGRAHPGQLTFGADRQGLREGLGGVQQGSRANNSSPEFVSEAPRPVSGLHA</sequence>
<accession>A0ABU0KMU2</accession>
<gene>
    <name evidence="2" type="ORF">QO019_004169</name>
</gene>
<dbReference type="Proteomes" id="UP001236795">
    <property type="component" value="Unassembled WGS sequence"/>
</dbReference>
<reference evidence="2 3" key="1">
    <citation type="submission" date="2023-07" db="EMBL/GenBank/DDBJ databases">
        <title>Genomic Encyclopedia of Type Strains, Phase IV (KMG-IV): sequencing the most valuable type-strain genomes for metagenomic binning, comparative biology and taxonomic classification.</title>
        <authorList>
            <person name="Goeker M."/>
        </authorList>
    </citation>
    <scope>NUCLEOTIDE SEQUENCE [LARGE SCALE GENOMIC DNA]</scope>
    <source>
        <strain evidence="2 3">DSM 40573</strain>
    </source>
</reference>
<feature type="compositionally biased region" description="Polar residues" evidence="1">
    <location>
        <begin position="87"/>
        <end position="97"/>
    </location>
</feature>
<protein>
    <submittedName>
        <fullName evidence="2">Uncharacterized protein</fullName>
    </submittedName>
</protein>
<evidence type="ECO:0000313" key="2">
    <source>
        <dbReference type="EMBL" id="MDQ0489297.1"/>
    </source>
</evidence>
<comment type="caution">
    <text evidence="2">The sequence shown here is derived from an EMBL/GenBank/DDBJ whole genome shotgun (WGS) entry which is preliminary data.</text>
</comment>
<dbReference type="RefSeq" id="WP_136238642.1">
    <property type="nucleotide sequence ID" value="NZ_JAUSWC010000015.1"/>
</dbReference>
<evidence type="ECO:0000313" key="3">
    <source>
        <dbReference type="Proteomes" id="UP001236795"/>
    </source>
</evidence>
<name>A0ABU0KMU2_9ACTN</name>
<feature type="region of interest" description="Disordered" evidence="1">
    <location>
        <begin position="45"/>
        <end position="111"/>
    </location>
</feature>
<evidence type="ECO:0000256" key="1">
    <source>
        <dbReference type="SAM" id="MobiDB-lite"/>
    </source>
</evidence>
<organism evidence="2 3">
    <name type="scientific">Streptomyces thermodiastaticus</name>
    <dbReference type="NCBI Taxonomy" id="44061"/>
    <lineage>
        <taxon>Bacteria</taxon>
        <taxon>Bacillati</taxon>
        <taxon>Actinomycetota</taxon>
        <taxon>Actinomycetes</taxon>
        <taxon>Kitasatosporales</taxon>
        <taxon>Streptomycetaceae</taxon>
        <taxon>Streptomyces</taxon>
    </lineage>
</organism>
<dbReference type="EMBL" id="JAUSWC010000015">
    <property type="protein sequence ID" value="MDQ0489297.1"/>
    <property type="molecule type" value="Genomic_DNA"/>
</dbReference>